<dbReference type="EMBL" id="BARV01030411">
    <property type="protein sequence ID" value="GAI41030.1"/>
    <property type="molecule type" value="Genomic_DNA"/>
</dbReference>
<dbReference type="InterPro" id="IPR038467">
    <property type="entry name" value="RF3_dom_3_sf"/>
</dbReference>
<dbReference type="Gene3D" id="3.30.70.3280">
    <property type="entry name" value="Peptide chain release factor 3, domain III"/>
    <property type="match status" value="1"/>
</dbReference>
<evidence type="ECO:0008006" key="2">
    <source>
        <dbReference type="Google" id="ProtNLM"/>
    </source>
</evidence>
<organism evidence="1">
    <name type="scientific">marine sediment metagenome</name>
    <dbReference type="NCBI Taxonomy" id="412755"/>
    <lineage>
        <taxon>unclassified sequences</taxon>
        <taxon>metagenomes</taxon>
        <taxon>ecological metagenomes</taxon>
    </lineage>
</organism>
<accession>X1PPR3</accession>
<protein>
    <recommendedName>
        <fullName evidence="2">Peptide chain release factor 3</fullName>
    </recommendedName>
</protein>
<gene>
    <name evidence="1" type="ORF">S06H3_48307</name>
</gene>
<dbReference type="AlphaFoldDB" id="X1PPR3"/>
<reference evidence="1" key="1">
    <citation type="journal article" date="2014" name="Front. Microbiol.">
        <title>High frequency of phylogenetically diverse reductive dehalogenase-homologous genes in deep subseafloor sedimentary metagenomes.</title>
        <authorList>
            <person name="Kawai M."/>
            <person name="Futagami T."/>
            <person name="Toyoda A."/>
            <person name="Takaki Y."/>
            <person name="Nishi S."/>
            <person name="Hori S."/>
            <person name="Arai W."/>
            <person name="Tsubouchi T."/>
            <person name="Morono Y."/>
            <person name="Uchiyama I."/>
            <person name="Ito T."/>
            <person name="Fujiyama A."/>
            <person name="Inagaki F."/>
            <person name="Takami H."/>
        </authorList>
    </citation>
    <scope>NUCLEOTIDE SEQUENCE</scope>
    <source>
        <strain evidence="1">Expedition CK06-06</strain>
    </source>
</reference>
<evidence type="ECO:0000313" key="1">
    <source>
        <dbReference type="EMBL" id="GAI41030.1"/>
    </source>
</evidence>
<comment type="caution">
    <text evidence="1">The sequence shown here is derived from an EMBL/GenBank/DDBJ whole genome shotgun (WGS) entry which is preliminary data.</text>
</comment>
<name>X1PPR3_9ZZZZ</name>
<sequence length="54" mass="5812">LADFEKSSAGANLAIDAAGNLAYLASSGVNLRLTQERWPEITFHATREHAAKLD</sequence>
<feature type="non-terminal residue" evidence="1">
    <location>
        <position position="1"/>
    </location>
</feature>
<proteinExistence type="predicted"/>